<dbReference type="PROSITE" id="PS50020">
    <property type="entry name" value="WW_DOMAIN_2"/>
    <property type="match status" value="1"/>
</dbReference>
<dbReference type="InterPro" id="IPR001202">
    <property type="entry name" value="WW_dom"/>
</dbReference>
<reference evidence="3 4" key="1">
    <citation type="journal article" date="2016" name="DNA Res.">
        <title>Genome sequence of Aspergillus luchuensis NBRC 4314.</title>
        <authorList>
            <person name="Yamada O."/>
            <person name="Machida M."/>
            <person name="Hosoyama A."/>
            <person name="Goto M."/>
            <person name="Takahashi T."/>
            <person name="Futagami T."/>
            <person name="Yamagata Y."/>
            <person name="Takeuchi M."/>
            <person name="Kobayashi T."/>
            <person name="Koike H."/>
            <person name="Abe K."/>
            <person name="Asai K."/>
            <person name="Arita M."/>
            <person name="Fujita N."/>
            <person name="Fukuda K."/>
            <person name="Higa K."/>
            <person name="Horikawa H."/>
            <person name="Ishikawa T."/>
            <person name="Jinno K."/>
            <person name="Kato Y."/>
            <person name="Kirimura K."/>
            <person name="Mizutani O."/>
            <person name="Nakasone K."/>
            <person name="Sano M."/>
            <person name="Shiraishi Y."/>
            <person name="Tsukahara M."/>
            <person name="Gomi K."/>
        </authorList>
    </citation>
    <scope>NUCLEOTIDE SEQUENCE [LARGE SCALE GENOMIC DNA]</scope>
    <source>
        <strain evidence="3 4">RIB 2604</strain>
    </source>
</reference>
<dbReference type="PROSITE" id="PS01159">
    <property type="entry name" value="WW_DOMAIN_1"/>
    <property type="match status" value="1"/>
</dbReference>
<evidence type="ECO:0000313" key="3">
    <source>
        <dbReference type="EMBL" id="GAT21167.1"/>
    </source>
</evidence>
<accession>A0A146F4W7</accession>
<dbReference type="Proteomes" id="UP000075230">
    <property type="component" value="Unassembled WGS sequence"/>
</dbReference>
<feature type="compositionally biased region" description="Basic and acidic residues" evidence="1">
    <location>
        <begin position="61"/>
        <end position="77"/>
    </location>
</feature>
<dbReference type="VEuPathDB" id="FungiDB:ASPFODRAFT_49020"/>
<feature type="compositionally biased region" description="Pro residues" evidence="1">
    <location>
        <begin position="47"/>
        <end position="57"/>
    </location>
</feature>
<evidence type="ECO:0000259" key="2">
    <source>
        <dbReference type="PROSITE" id="PS50020"/>
    </source>
</evidence>
<feature type="domain" description="WW" evidence="2">
    <location>
        <begin position="6"/>
        <end position="40"/>
    </location>
</feature>
<evidence type="ECO:0000256" key="1">
    <source>
        <dbReference type="SAM" id="MobiDB-lite"/>
    </source>
</evidence>
<name>A0A146F4W7_ASPKA</name>
<feature type="region of interest" description="Disordered" evidence="1">
    <location>
        <begin position="31"/>
        <end position="104"/>
    </location>
</feature>
<protein>
    <recommendedName>
        <fullName evidence="2">WW domain-containing protein</fullName>
    </recommendedName>
</protein>
<comment type="caution">
    <text evidence="3">The sequence shown here is derived from an EMBL/GenBank/DDBJ whole genome shotgun (WGS) entry which is preliminary data.</text>
</comment>
<dbReference type="Pfam" id="PF00397">
    <property type="entry name" value="WW"/>
    <property type="match status" value="1"/>
</dbReference>
<dbReference type="Gene3D" id="2.20.70.10">
    <property type="match status" value="1"/>
</dbReference>
<gene>
    <name evidence="3" type="ORF">RIB2604_01000540</name>
</gene>
<dbReference type="SMART" id="SM00456">
    <property type="entry name" value="WW"/>
    <property type="match status" value="1"/>
</dbReference>
<dbReference type="SUPFAM" id="SSF51045">
    <property type="entry name" value="WW domain"/>
    <property type="match status" value="1"/>
</dbReference>
<sequence>MPPPAPIVPEGWKAEFDDRYQEWYYVNLHTGRSQWERPDRPAQPDGAAPPPKGPPPSYEATTRDRQDPDPRARDRPDAYYSSPRPASQSNYVPNRGEGPYGYPQPQYGYNGYGYNPAYPPQPAYPNQYPNAYQNIPDQAQPPRNQKQRKGIGKMGAAALGVGGGLLGGFLLGEGIEALEDDFDGPPPPGPDFGDFGGDLGWQESEHNYNHSVYLFDTWVSPVADQSVASDPRIVIAGIPAQDLHLDWNLRVSVSGPPWLVWPPIHDDLTDTPACWCWCIFRGLADQETYNYTLIPFYAL</sequence>
<dbReference type="InterPro" id="IPR036020">
    <property type="entry name" value="WW_dom_sf"/>
</dbReference>
<reference evidence="4" key="2">
    <citation type="submission" date="2016-02" db="EMBL/GenBank/DDBJ databases">
        <title>Genome sequencing of Aspergillus luchuensis NBRC 4314.</title>
        <authorList>
            <person name="Yamada O."/>
        </authorList>
    </citation>
    <scope>NUCLEOTIDE SEQUENCE [LARGE SCALE GENOMIC DNA]</scope>
    <source>
        <strain evidence="4">RIB 2604</strain>
    </source>
</reference>
<dbReference type="EMBL" id="BCWF01000010">
    <property type="protein sequence ID" value="GAT21167.1"/>
    <property type="molecule type" value="Genomic_DNA"/>
</dbReference>
<dbReference type="CDD" id="cd00201">
    <property type="entry name" value="WW"/>
    <property type="match status" value="1"/>
</dbReference>
<dbReference type="AlphaFoldDB" id="A0A146F4W7"/>
<evidence type="ECO:0000313" key="4">
    <source>
        <dbReference type="Proteomes" id="UP000075230"/>
    </source>
</evidence>
<organism evidence="3 4">
    <name type="scientific">Aspergillus kawachii</name>
    <name type="common">White koji mold</name>
    <name type="synonym">Aspergillus awamori var. kawachi</name>
    <dbReference type="NCBI Taxonomy" id="1069201"/>
    <lineage>
        <taxon>Eukaryota</taxon>
        <taxon>Fungi</taxon>
        <taxon>Dikarya</taxon>
        <taxon>Ascomycota</taxon>
        <taxon>Pezizomycotina</taxon>
        <taxon>Eurotiomycetes</taxon>
        <taxon>Eurotiomycetidae</taxon>
        <taxon>Eurotiales</taxon>
        <taxon>Aspergillaceae</taxon>
        <taxon>Aspergillus</taxon>
        <taxon>Aspergillus subgen. Circumdati</taxon>
    </lineage>
</organism>
<proteinExistence type="predicted"/>